<dbReference type="Pfam" id="PF02156">
    <property type="entry name" value="Glyco_hydro_26"/>
    <property type="match status" value="1"/>
</dbReference>
<feature type="active site" description="Proton donor" evidence="4">
    <location>
        <position position="153"/>
    </location>
</feature>
<dbReference type="SUPFAM" id="SSF51445">
    <property type="entry name" value="(Trans)glycosidases"/>
    <property type="match status" value="1"/>
</dbReference>
<dbReference type="STRING" id="988821.SAMN05421867_10440"/>
<sequence length="464" mass="50366">MRTLRALPSTLRRGIGAWLAATVAFGGLAVATSPAASANDAEPIATRTLSGAYVGARNLTGLKNFETFRGATASIATDFVDGSTWSTIANPTWLMSGWRNTGYHVAYAVPMLPATGGSIQEGATGAYNASWKTLATNLVAYSEQDAIVRIGWEMNGTWMRWSAVDDPAAYVAYWRQIVDTMRSVPGQDFVFEWAPNLGQGAAGFNKESAYPGDAYVDLVGASVYDQSWSLNKPGDEVKRWTSMVTMSGGMQWQADFARAHGKRASLSEWGLSQRCDGNGGGDDPYFVEQILKFADANDYYYESYFNRNMSECEVHQITNGPFEAARTAYQGMYQPRPVVVWTPPAPEPVLTVDSTLCPIVKLSYSSNRSNAVQLQGQTVRTGKAYIFVAPPTTPTVVTFWLDDPTMAGAPKIVEKGAPWDLMGGASWAANPFDTSTLTAGTHTLTVRLDYANAPSQLTQVTFTR</sequence>
<feature type="chain" id="PRO_5011755644" evidence="5">
    <location>
        <begin position="39"/>
        <end position="464"/>
    </location>
</feature>
<dbReference type="OrthoDB" id="9816550at2"/>
<evidence type="ECO:0000256" key="4">
    <source>
        <dbReference type="PROSITE-ProRule" id="PRU01100"/>
    </source>
</evidence>
<comment type="similarity">
    <text evidence="1 4">Belongs to the glycosyl hydrolase 26 family.</text>
</comment>
<dbReference type="PANTHER" id="PTHR40079">
    <property type="entry name" value="MANNAN ENDO-1,4-BETA-MANNOSIDASE E-RELATED"/>
    <property type="match status" value="1"/>
</dbReference>
<proteinExistence type="inferred from homology"/>
<keyword evidence="3 4" id="KW-0326">Glycosidase</keyword>
<keyword evidence="2 4" id="KW-0378">Hydrolase</keyword>
<keyword evidence="5" id="KW-0732">Signal</keyword>
<dbReference type="AlphaFoldDB" id="A0A1I0X124"/>
<feature type="signal peptide" evidence="5">
    <location>
        <begin position="1"/>
        <end position="38"/>
    </location>
</feature>
<dbReference type="InterPro" id="IPR017853">
    <property type="entry name" value="GH"/>
</dbReference>
<evidence type="ECO:0000256" key="5">
    <source>
        <dbReference type="SAM" id="SignalP"/>
    </source>
</evidence>
<gene>
    <name evidence="7" type="ORF">SAMN05421867_10440</name>
</gene>
<protein>
    <submittedName>
        <fullName evidence="7">Glycosyl hydrolase family 26</fullName>
    </submittedName>
</protein>
<name>A0A1I0X124_9CELL</name>
<feature type="domain" description="GH26" evidence="6">
    <location>
        <begin position="31"/>
        <end position="342"/>
    </location>
</feature>
<evidence type="ECO:0000313" key="7">
    <source>
        <dbReference type="EMBL" id="SFA94534.1"/>
    </source>
</evidence>
<dbReference type="EMBL" id="FOKA01000004">
    <property type="protein sequence ID" value="SFA94534.1"/>
    <property type="molecule type" value="Genomic_DNA"/>
</dbReference>
<dbReference type="RefSeq" id="WP_090031403.1">
    <property type="nucleotide sequence ID" value="NZ_BONM01000015.1"/>
</dbReference>
<evidence type="ECO:0000256" key="2">
    <source>
        <dbReference type="ARBA" id="ARBA00022801"/>
    </source>
</evidence>
<keyword evidence="8" id="KW-1185">Reference proteome</keyword>
<dbReference type="PANTHER" id="PTHR40079:SF4">
    <property type="entry name" value="GH26 DOMAIN-CONTAINING PROTEIN-RELATED"/>
    <property type="match status" value="1"/>
</dbReference>
<accession>A0A1I0X124</accession>
<evidence type="ECO:0000259" key="6">
    <source>
        <dbReference type="PROSITE" id="PS51764"/>
    </source>
</evidence>
<dbReference type="InterPro" id="IPR000805">
    <property type="entry name" value="Glyco_hydro_26"/>
</dbReference>
<feature type="active site" description="Nucleophile" evidence="4">
    <location>
        <position position="268"/>
    </location>
</feature>
<dbReference type="InterPro" id="IPR022790">
    <property type="entry name" value="GH26_dom"/>
</dbReference>
<dbReference type="PROSITE" id="PS51764">
    <property type="entry name" value="GH26"/>
    <property type="match status" value="1"/>
</dbReference>
<reference evidence="7 8" key="1">
    <citation type="submission" date="2016-10" db="EMBL/GenBank/DDBJ databases">
        <authorList>
            <person name="de Groot N.N."/>
        </authorList>
    </citation>
    <scope>NUCLEOTIDE SEQUENCE [LARGE SCALE GENOMIC DNA]</scope>
    <source>
        <strain evidence="7 8">CGMCC 4.6945</strain>
    </source>
</reference>
<dbReference type="Gene3D" id="3.20.20.80">
    <property type="entry name" value="Glycosidases"/>
    <property type="match status" value="1"/>
</dbReference>
<dbReference type="Proteomes" id="UP000199012">
    <property type="component" value="Unassembled WGS sequence"/>
</dbReference>
<evidence type="ECO:0000256" key="3">
    <source>
        <dbReference type="ARBA" id="ARBA00023295"/>
    </source>
</evidence>
<dbReference type="GO" id="GO:0016985">
    <property type="term" value="F:mannan endo-1,4-beta-mannosidase activity"/>
    <property type="evidence" value="ECO:0007669"/>
    <property type="project" value="InterPro"/>
</dbReference>
<evidence type="ECO:0000313" key="8">
    <source>
        <dbReference type="Proteomes" id="UP000199012"/>
    </source>
</evidence>
<evidence type="ECO:0000256" key="1">
    <source>
        <dbReference type="ARBA" id="ARBA00007754"/>
    </source>
</evidence>
<organism evidence="7 8">
    <name type="scientific">Cellulomonas marina</name>
    <dbReference type="NCBI Taxonomy" id="988821"/>
    <lineage>
        <taxon>Bacteria</taxon>
        <taxon>Bacillati</taxon>
        <taxon>Actinomycetota</taxon>
        <taxon>Actinomycetes</taxon>
        <taxon>Micrococcales</taxon>
        <taxon>Cellulomonadaceae</taxon>
        <taxon>Cellulomonas</taxon>
    </lineage>
</organism>
<dbReference type="GO" id="GO:0006080">
    <property type="term" value="P:substituted mannan metabolic process"/>
    <property type="evidence" value="ECO:0007669"/>
    <property type="project" value="InterPro"/>
</dbReference>